<reference evidence="2 3" key="1">
    <citation type="submission" date="2017-09" db="EMBL/GenBank/DDBJ databases">
        <title>Depth-based differentiation of microbial function through sediment-hosted aquifers and enrichment of novel symbionts in the deep terrestrial subsurface.</title>
        <authorList>
            <person name="Probst A.J."/>
            <person name="Ladd B."/>
            <person name="Jarett J.K."/>
            <person name="Geller-Mcgrath D.E."/>
            <person name="Sieber C.M."/>
            <person name="Emerson J.B."/>
            <person name="Anantharaman K."/>
            <person name="Thomas B.C."/>
            <person name="Malmstrom R."/>
            <person name="Stieglmeier M."/>
            <person name="Klingl A."/>
            <person name="Woyke T."/>
            <person name="Ryan C.M."/>
            <person name="Banfield J.F."/>
        </authorList>
    </citation>
    <scope>NUCLEOTIDE SEQUENCE [LARGE SCALE GENOMIC DNA]</scope>
    <source>
        <strain evidence="2">CG17_big_fil_post_rev_8_21_14_2_50_48_46</strain>
    </source>
</reference>
<evidence type="ECO:0000313" key="3">
    <source>
        <dbReference type="Proteomes" id="UP000231019"/>
    </source>
</evidence>
<protein>
    <recommendedName>
        <fullName evidence="1">Aminoglycoside phosphotransferase domain-containing protein</fullName>
    </recommendedName>
</protein>
<proteinExistence type="predicted"/>
<dbReference type="Gene3D" id="3.90.1200.10">
    <property type="match status" value="1"/>
</dbReference>
<evidence type="ECO:0000313" key="2">
    <source>
        <dbReference type="EMBL" id="PIW19085.1"/>
    </source>
</evidence>
<name>A0A2M7GAB6_9BACT</name>
<dbReference type="Pfam" id="PF01636">
    <property type="entry name" value="APH"/>
    <property type="match status" value="1"/>
</dbReference>
<dbReference type="AlphaFoldDB" id="A0A2M7GAB6"/>
<sequence length="337" mass="38209">MERFARQIENLLKAADLPWQNYETLALPGGWNNRVFRLETQAGPYLLKQYFPAAEGGFPKLAQEFAFSAYLEQQYPGHSPKPYAQDREVGLAIFEWIEGHAYQAGQVTLADAQAALDFILGIQSASPEALSLPSAAERCFCLSDHLLHLQKRLERLHTIVASESAEHELARHWFQTALFPQAQAVIASLETELRIHPHFNRALLPEEACLSPSDFGFHNALRTPRGPVFLDFEYAGWDDPAQLLCDFYAQFEVPAPAETRQTFATALAARSNCPDWHRQRFALIEPVHLLKWACIALNHFCPHKGDHRAFSQKVTAEQRQFQLLKAERVLQKLKGPV</sequence>
<evidence type="ECO:0000259" key="1">
    <source>
        <dbReference type="Pfam" id="PF01636"/>
    </source>
</evidence>
<dbReference type="EMBL" id="PFFQ01000006">
    <property type="protein sequence ID" value="PIW19085.1"/>
    <property type="molecule type" value="Genomic_DNA"/>
</dbReference>
<gene>
    <name evidence="2" type="ORF">COW36_02945</name>
</gene>
<comment type="caution">
    <text evidence="2">The sequence shown here is derived from an EMBL/GenBank/DDBJ whole genome shotgun (WGS) entry which is preliminary data.</text>
</comment>
<organism evidence="2 3">
    <name type="scientific">bacterium (Candidatus Blackallbacteria) CG17_big_fil_post_rev_8_21_14_2_50_48_46</name>
    <dbReference type="NCBI Taxonomy" id="2014261"/>
    <lineage>
        <taxon>Bacteria</taxon>
        <taxon>Candidatus Blackallbacteria</taxon>
    </lineage>
</organism>
<dbReference type="InterPro" id="IPR011009">
    <property type="entry name" value="Kinase-like_dom_sf"/>
</dbReference>
<dbReference type="SUPFAM" id="SSF56112">
    <property type="entry name" value="Protein kinase-like (PK-like)"/>
    <property type="match status" value="1"/>
</dbReference>
<accession>A0A2M7GAB6</accession>
<dbReference type="InterPro" id="IPR002575">
    <property type="entry name" value="Aminoglycoside_PTrfase"/>
</dbReference>
<dbReference type="Proteomes" id="UP000231019">
    <property type="component" value="Unassembled WGS sequence"/>
</dbReference>
<feature type="domain" description="Aminoglycoside phosphotransferase" evidence="1">
    <location>
        <begin position="26"/>
        <end position="278"/>
    </location>
</feature>